<accession>A0A7M2X3M8</accession>
<sequence length="472" mass="51007">MLNDDLLRPTVSPLSRRQMLLQAGNGFGYLALAGLLGQQAQAATAGAVAGGVTAPAPGYASPLAAKQPHFPARAKRVIFLFMQGAPSHLDTFDYKPKLATLSGPAGGKGKLLPSPFKFKQHGKSGHWISELFPNVAQQADKLCMLHGMHTDNPAHPQATIQLHTGSVNFVRPSVGAWVLYGLGTQNENLPGYITINPPTGLGGAQNFGSAFLPATFQGTRIDATDRNIADIRNNFLTGTQQRKQLDLIQQMNRDLLRKSGPNEQLDGVIESYELGFRMQGAVPKLMDISDEKPETLAMYGADSGMTQTFGRQCLLARRFAEAGVRFIEVCFQGWDQHQALKAKLTQNCGSTDKPIAALLTDLEQRGLLKDTLVIWGGEFGRTPSGQNGDGRNHNNRGYTMWMAGGGVKGGTSWGATDETGGTAVENKTHVHDLHATTLALLGLDHEKLTFKYAGRNFRLTDVYGNVVKQIMA</sequence>
<dbReference type="Gene3D" id="3.40.720.10">
    <property type="entry name" value="Alkaline Phosphatase, subunit A"/>
    <property type="match status" value="1"/>
</dbReference>
<protein>
    <submittedName>
        <fullName evidence="1">DUF1501 domain-containing protein</fullName>
    </submittedName>
</protein>
<reference evidence="1 2" key="1">
    <citation type="submission" date="2020-10" db="EMBL/GenBank/DDBJ databases">
        <title>Wide distribution of Phycisphaera-like planctomycetes from WD2101 soil group in peatlands and genome analysis of the first cultivated representative.</title>
        <authorList>
            <person name="Dedysh S.N."/>
            <person name="Beletsky A.V."/>
            <person name="Ivanova A."/>
            <person name="Kulichevskaya I.S."/>
            <person name="Suzina N.E."/>
            <person name="Philippov D.A."/>
            <person name="Rakitin A.L."/>
            <person name="Mardanov A.V."/>
            <person name="Ravin N.V."/>
        </authorList>
    </citation>
    <scope>NUCLEOTIDE SEQUENCE [LARGE SCALE GENOMIC DNA]</scope>
    <source>
        <strain evidence="1 2">M1803</strain>
    </source>
</reference>
<dbReference type="PANTHER" id="PTHR43737">
    <property type="entry name" value="BLL7424 PROTEIN"/>
    <property type="match status" value="1"/>
</dbReference>
<keyword evidence="2" id="KW-1185">Reference proteome</keyword>
<dbReference type="Proteomes" id="UP000593765">
    <property type="component" value="Chromosome"/>
</dbReference>
<dbReference type="SUPFAM" id="SSF53649">
    <property type="entry name" value="Alkaline phosphatase-like"/>
    <property type="match status" value="1"/>
</dbReference>
<dbReference type="RefSeq" id="WP_206295561.1">
    <property type="nucleotide sequence ID" value="NZ_CP063458.1"/>
</dbReference>
<dbReference type="InterPro" id="IPR010869">
    <property type="entry name" value="DUF1501"/>
</dbReference>
<dbReference type="KEGG" id="hbs:IPV69_13080"/>
<proteinExistence type="predicted"/>
<dbReference type="InterPro" id="IPR017850">
    <property type="entry name" value="Alkaline_phosphatase_core_sf"/>
</dbReference>
<dbReference type="Pfam" id="PF07394">
    <property type="entry name" value="DUF1501"/>
    <property type="match status" value="1"/>
</dbReference>
<evidence type="ECO:0000313" key="1">
    <source>
        <dbReference type="EMBL" id="QOV92229.1"/>
    </source>
</evidence>
<dbReference type="InterPro" id="IPR006311">
    <property type="entry name" value="TAT_signal"/>
</dbReference>
<evidence type="ECO:0000313" key="2">
    <source>
        <dbReference type="Proteomes" id="UP000593765"/>
    </source>
</evidence>
<dbReference type="PROSITE" id="PS51318">
    <property type="entry name" value="TAT"/>
    <property type="match status" value="1"/>
</dbReference>
<dbReference type="AlphaFoldDB" id="A0A7M2X3M8"/>
<gene>
    <name evidence="1" type="ORF">IPV69_13080</name>
</gene>
<dbReference type="PANTHER" id="PTHR43737:SF1">
    <property type="entry name" value="DUF1501 DOMAIN-CONTAINING PROTEIN"/>
    <property type="match status" value="1"/>
</dbReference>
<name>A0A7M2X3M8_9BACT</name>
<dbReference type="EMBL" id="CP063458">
    <property type="protein sequence ID" value="QOV92229.1"/>
    <property type="molecule type" value="Genomic_DNA"/>
</dbReference>
<organism evidence="1 2">
    <name type="scientific">Humisphaera borealis</name>
    <dbReference type="NCBI Taxonomy" id="2807512"/>
    <lineage>
        <taxon>Bacteria</taxon>
        <taxon>Pseudomonadati</taxon>
        <taxon>Planctomycetota</taxon>
        <taxon>Phycisphaerae</taxon>
        <taxon>Tepidisphaerales</taxon>
        <taxon>Tepidisphaeraceae</taxon>
        <taxon>Humisphaera</taxon>
    </lineage>
</organism>